<proteinExistence type="predicted"/>
<dbReference type="Proteomes" id="UP001175226">
    <property type="component" value="Unassembled WGS sequence"/>
</dbReference>
<sequence length="95" mass="10688">MHHPSHTRSPFRDGISAKDTAFVHFEGERDDYEAVGDEQPAREVLEIDWKNGALWAIVGFYLRPIYTQAGQRFKRKEGGAGVVAEELGQGARPVY</sequence>
<accession>A0AA39K153</accession>
<protein>
    <submittedName>
        <fullName evidence="1">Uncharacterized protein</fullName>
    </submittedName>
</protein>
<comment type="caution">
    <text evidence="1">The sequence shown here is derived from an EMBL/GenBank/DDBJ whole genome shotgun (WGS) entry which is preliminary data.</text>
</comment>
<dbReference type="AlphaFoldDB" id="A0AA39K153"/>
<dbReference type="EMBL" id="JAUEPT010000004">
    <property type="protein sequence ID" value="KAK0452397.1"/>
    <property type="molecule type" value="Genomic_DNA"/>
</dbReference>
<gene>
    <name evidence="1" type="ORF">EV421DRAFT_1898134</name>
</gene>
<name>A0AA39K153_9AGAR</name>
<evidence type="ECO:0000313" key="1">
    <source>
        <dbReference type="EMBL" id="KAK0452397.1"/>
    </source>
</evidence>
<evidence type="ECO:0000313" key="2">
    <source>
        <dbReference type="Proteomes" id="UP001175226"/>
    </source>
</evidence>
<reference evidence="1" key="1">
    <citation type="submission" date="2023-06" db="EMBL/GenBank/DDBJ databases">
        <authorList>
            <consortium name="Lawrence Berkeley National Laboratory"/>
            <person name="Ahrendt S."/>
            <person name="Sahu N."/>
            <person name="Indic B."/>
            <person name="Wong-Bajracharya J."/>
            <person name="Merenyi Z."/>
            <person name="Ke H.-M."/>
            <person name="Monk M."/>
            <person name="Kocsube S."/>
            <person name="Drula E."/>
            <person name="Lipzen A."/>
            <person name="Balint B."/>
            <person name="Henrissat B."/>
            <person name="Andreopoulos B."/>
            <person name="Martin F.M."/>
            <person name="Harder C.B."/>
            <person name="Rigling D."/>
            <person name="Ford K.L."/>
            <person name="Foster G.D."/>
            <person name="Pangilinan J."/>
            <person name="Papanicolaou A."/>
            <person name="Barry K."/>
            <person name="LaButti K."/>
            <person name="Viragh M."/>
            <person name="Koriabine M."/>
            <person name="Yan M."/>
            <person name="Riley R."/>
            <person name="Champramary S."/>
            <person name="Plett K.L."/>
            <person name="Tsai I.J."/>
            <person name="Slot J."/>
            <person name="Sipos G."/>
            <person name="Plett J."/>
            <person name="Nagy L.G."/>
            <person name="Grigoriev I.V."/>
        </authorList>
    </citation>
    <scope>NUCLEOTIDE SEQUENCE</scope>
    <source>
        <strain evidence="1">FPL87.14</strain>
    </source>
</reference>
<organism evidence="1 2">
    <name type="scientific">Armillaria borealis</name>
    <dbReference type="NCBI Taxonomy" id="47425"/>
    <lineage>
        <taxon>Eukaryota</taxon>
        <taxon>Fungi</taxon>
        <taxon>Dikarya</taxon>
        <taxon>Basidiomycota</taxon>
        <taxon>Agaricomycotina</taxon>
        <taxon>Agaricomycetes</taxon>
        <taxon>Agaricomycetidae</taxon>
        <taxon>Agaricales</taxon>
        <taxon>Marasmiineae</taxon>
        <taxon>Physalacriaceae</taxon>
        <taxon>Armillaria</taxon>
    </lineage>
</organism>
<keyword evidence="2" id="KW-1185">Reference proteome</keyword>